<evidence type="ECO:0000313" key="2">
    <source>
        <dbReference type="EMBL" id="KKJ76532.1"/>
    </source>
</evidence>
<organism evidence="2 3">
    <name type="scientific">Kiloniella litopenaei</name>
    <dbReference type="NCBI Taxonomy" id="1549748"/>
    <lineage>
        <taxon>Bacteria</taxon>
        <taxon>Pseudomonadati</taxon>
        <taxon>Pseudomonadota</taxon>
        <taxon>Alphaproteobacteria</taxon>
        <taxon>Rhodospirillales</taxon>
        <taxon>Kiloniellaceae</taxon>
        <taxon>Kiloniella</taxon>
    </lineage>
</organism>
<feature type="chain" id="PRO_5005640494" description="Invasion associated locus B family protein" evidence="1">
    <location>
        <begin position="30"/>
        <end position="176"/>
    </location>
</feature>
<protein>
    <recommendedName>
        <fullName evidence="4">Invasion associated locus B family protein</fullName>
    </recommendedName>
</protein>
<dbReference type="EMBL" id="LANI01000018">
    <property type="protein sequence ID" value="KKJ76532.1"/>
    <property type="molecule type" value="Genomic_DNA"/>
</dbReference>
<name>A0A0M2R3S3_9PROT</name>
<evidence type="ECO:0000313" key="3">
    <source>
        <dbReference type="Proteomes" id="UP000034491"/>
    </source>
</evidence>
<sequence>MVLINPLEHLKTIASCCLFLIATSSVATAQQQAPQRSTERYGNWAAHCTVNEPLSCYIVHNVTLGENPTPVLNLAVGRPDNNTAGITTLILTLPLGIRLPEGFSLEVGPQLKRQYPFIRCLRTGCQSEIQIDNELLNSFKSQNEGRVVFFDAVKKKIAIPFSLKGFTKAFGRVTNP</sequence>
<evidence type="ECO:0000256" key="1">
    <source>
        <dbReference type="SAM" id="SignalP"/>
    </source>
</evidence>
<accession>A0A0M2R3S3</accession>
<evidence type="ECO:0008006" key="4">
    <source>
        <dbReference type="Google" id="ProtNLM"/>
    </source>
</evidence>
<keyword evidence="3" id="KW-1185">Reference proteome</keyword>
<dbReference type="InterPro" id="IPR038696">
    <property type="entry name" value="IalB_sf"/>
</dbReference>
<dbReference type="STRING" id="1549748.WH95_12010"/>
<dbReference type="Gene3D" id="2.60.40.1880">
    <property type="entry name" value="Invasion associated locus B (IalB) protein"/>
    <property type="match status" value="1"/>
</dbReference>
<comment type="caution">
    <text evidence="2">The sequence shown here is derived from an EMBL/GenBank/DDBJ whole genome shotgun (WGS) entry which is preliminary data.</text>
</comment>
<feature type="signal peptide" evidence="1">
    <location>
        <begin position="1"/>
        <end position="29"/>
    </location>
</feature>
<dbReference type="OrthoDB" id="9797912at2"/>
<keyword evidence="1" id="KW-0732">Signal</keyword>
<proteinExistence type="predicted"/>
<gene>
    <name evidence="2" type="ORF">WH95_12010</name>
</gene>
<dbReference type="RefSeq" id="WP_046507477.1">
    <property type="nucleotide sequence ID" value="NZ_LANI01000018.1"/>
</dbReference>
<dbReference type="InterPro" id="IPR010642">
    <property type="entry name" value="Invasion_prot_B"/>
</dbReference>
<dbReference type="AlphaFoldDB" id="A0A0M2R3S3"/>
<dbReference type="Pfam" id="PF06776">
    <property type="entry name" value="IalB"/>
    <property type="match status" value="1"/>
</dbReference>
<dbReference type="Proteomes" id="UP000034491">
    <property type="component" value="Unassembled WGS sequence"/>
</dbReference>
<reference evidence="2 3" key="1">
    <citation type="submission" date="2015-03" db="EMBL/GenBank/DDBJ databases">
        <title>Genome sequence of Kiloniella sp. P1-1, isolated from the gut microflora of Pacific white shrimp, Penaeus vannamei.</title>
        <authorList>
            <person name="Shao Z."/>
            <person name="Wang L."/>
            <person name="Li X."/>
        </authorList>
    </citation>
    <scope>NUCLEOTIDE SEQUENCE [LARGE SCALE GENOMIC DNA]</scope>
    <source>
        <strain evidence="2 3">P1-1</strain>
    </source>
</reference>